<dbReference type="Proteomes" id="UP000245119">
    <property type="component" value="Linkage Group LG1"/>
</dbReference>
<protein>
    <submittedName>
        <fullName evidence="1">Uncharacterized protein</fullName>
    </submittedName>
</protein>
<accession>A0A2T7Q1E3</accession>
<reference evidence="1 2" key="1">
    <citation type="submission" date="2018-04" db="EMBL/GenBank/DDBJ databases">
        <title>The genome of golden apple snail Pomacea canaliculata provides insight into stress tolerance and invasive adaptation.</title>
        <authorList>
            <person name="Liu C."/>
            <person name="Liu B."/>
            <person name="Ren Y."/>
            <person name="Zhang Y."/>
            <person name="Wang H."/>
            <person name="Li S."/>
            <person name="Jiang F."/>
            <person name="Yin L."/>
            <person name="Zhang G."/>
            <person name="Qian W."/>
            <person name="Fan W."/>
        </authorList>
    </citation>
    <scope>NUCLEOTIDE SEQUENCE [LARGE SCALE GENOMIC DNA]</scope>
    <source>
        <strain evidence="1">SZHN2017</strain>
        <tissue evidence="1">Muscle</tissue>
    </source>
</reference>
<name>A0A2T7Q1E3_POMCA</name>
<gene>
    <name evidence="1" type="ORF">C0Q70_02088</name>
</gene>
<proteinExistence type="predicted"/>
<evidence type="ECO:0000313" key="2">
    <source>
        <dbReference type="Proteomes" id="UP000245119"/>
    </source>
</evidence>
<dbReference type="EMBL" id="PZQS01000001">
    <property type="protein sequence ID" value="PVD39457.1"/>
    <property type="molecule type" value="Genomic_DNA"/>
</dbReference>
<dbReference type="AlphaFoldDB" id="A0A2T7Q1E3"/>
<comment type="caution">
    <text evidence="1">The sequence shown here is derived from an EMBL/GenBank/DDBJ whole genome shotgun (WGS) entry which is preliminary data.</text>
</comment>
<keyword evidence="2" id="KW-1185">Reference proteome</keyword>
<evidence type="ECO:0000313" key="1">
    <source>
        <dbReference type="EMBL" id="PVD39457.1"/>
    </source>
</evidence>
<sequence>MHGIKWKSFFKWTSDLLEAREKADGACFGKLGGGGHYTGHRVMMASVKTDWTAMRRPRGRCPDDATGFYRHLPRPGTRRSLNLSDVTANGEAARFSIMP</sequence>
<organism evidence="1 2">
    <name type="scientific">Pomacea canaliculata</name>
    <name type="common">Golden apple snail</name>
    <dbReference type="NCBI Taxonomy" id="400727"/>
    <lineage>
        <taxon>Eukaryota</taxon>
        <taxon>Metazoa</taxon>
        <taxon>Spiralia</taxon>
        <taxon>Lophotrochozoa</taxon>
        <taxon>Mollusca</taxon>
        <taxon>Gastropoda</taxon>
        <taxon>Caenogastropoda</taxon>
        <taxon>Architaenioglossa</taxon>
        <taxon>Ampullarioidea</taxon>
        <taxon>Ampullariidae</taxon>
        <taxon>Pomacea</taxon>
    </lineage>
</organism>